<dbReference type="SUPFAM" id="SSF46785">
    <property type="entry name" value="Winged helix' DNA-binding domain"/>
    <property type="match status" value="1"/>
</dbReference>
<evidence type="ECO:0000259" key="5">
    <source>
        <dbReference type="PROSITE" id="PS50995"/>
    </source>
</evidence>
<dbReference type="SMART" id="SM00347">
    <property type="entry name" value="HTH_MARR"/>
    <property type="match status" value="1"/>
</dbReference>
<keyword evidence="1" id="KW-0805">Transcription regulation</keyword>
<evidence type="ECO:0000256" key="2">
    <source>
        <dbReference type="ARBA" id="ARBA00023125"/>
    </source>
</evidence>
<dbReference type="InterPro" id="IPR000835">
    <property type="entry name" value="HTH_MarR-typ"/>
</dbReference>
<dbReference type="GO" id="GO:0006950">
    <property type="term" value="P:response to stress"/>
    <property type="evidence" value="ECO:0007669"/>
    <property type="project" value="TreeGrafter"/>
</dbReference>
<dbReference type="InterPro" id="IPR036388">
    <property type="entry name" value="WH-like_DNA-bd_sf"/>
</dbReference>
<feature type="domain" description="HTH marR-type" evidence="5">
    <location>
        <begin position="65"/>
        <end position="199"/>
    </location>
</feature>
<reference evidence="6 7" key="1">
    <citation type="journal article" date="2019" name="ACS Chem. Biol.">
        <title>Identification and Mobilization of a Cryptic Antibiotic Biosynthesis Gene Locus from a Human-Pathogenic Nocardia Isolate.</title>
        <authorList>
            <person name="Herisse M."/>
            <person name="Ishida K."/>
            <person name="Porter J.L."/>
            <person name="Howden B."/>
            <person name="Hertweck C."/>
            <person name="Stinear T.P."/>
            <person name="Pidot S.J."/>
        </authorList>
    </citation>
    <scope>NUCLEOTIDE SEQUENCE [LARGE SCALE GENOMIC DNA]</scope>
    <source>
        <strain evidence="6 7">AUSMDU00012717</strain>
    </source>
</reference>
<evidence type="ECO:0000256" key="3">
    <source>
        <dbReference type="ARBA" id="ARBA00023163"/>
    </source>
</evidence>
<dbReference type="InterPro" id="IPR036390">
    <property type="entry name" value="WH_DNA-bd_sf"/>
</dbReference>
<organism evidence="6 7">
    <name type="scientific">Nocardia arthritidis</name>
    <dbReference type="NCBI Taxonomy" id="228602"/>
    <lineage>
        <taxon>Bacteria</taxon>
        <taxon>Bacillati</taxon>
        <taxon>Actinomycetota</taxon>
        <taxon>Actinomycetes</taxon>
        <taxon>Mycobacteriales</taxon>
        <taxon>Nocardiaceae</taxon>
        <taxon>Nocardia</taxon>
    </lineage>
</organism>
<proteinExistence type="predicted"/>
<dbReference type="EMBL" id="CP046172">
    <property type="protein sequence ID" value="QIS16660.1"/>
    <property type="molecule type" value="Genomic_DNA"/>
</dbReference>
<dbReference type="AlphaFoldDB" id="A0A6G9YU33"/>
<keyword evidence="4" id="KW-0472">Membrane</keyword>
<evidence type="ECO:0000313" key="6">
    <source>
        <dbReference type="EMBL" id="QIS16660.1"/>
    </source>
</evidence>
<dbReference type="Pfam" id="PF12802">
    <property type="entry name" value="MarR_2"/>
    <property type="match status" value="1"/>
</dbReference>
<evidence type="ECO:0000313" key="7">
    <source>
        <dbReference type="Proteomes" id="UP000503540"/>
    </source>
</evidence>
<sequence>MIHPIDPWANSSHATSIPSIIAVVAIAIVRAIMNPSRQIVRWLTKRVERAQKMVKRLTNPLSDRPPPLGNLLNAAARTLAAELDAGLAAAGFADVRAAHAPVFQVIDPEGTRSSVLAERAGMTKQAMGELVRHLESRGYVESIPDPADGRARLVRLTSRGWSVVDAGLAVVQRFDEHLDAIIGRDEVARLRSTLLAVIGGAGSSYVTGQSVTAMQTD</sequence>
<protein>
    <submittedName>
        <fullName evidence="6">Winged helix DNA-binding protein</fullName>
    </submittedName>
</protein>
<dbReference type="Proteomes" id="UP000503540">
    <property type="component" value="Chromosome"/>
</dbReference>
<dbReference type="GO" id="GO:0003677">
    <property type="term" value="F:DNA binding"/>
    <property type="evidence" value="ECO:0007669"/>
    <property type="project" value="UniProtKB-KW"/>
</dbReference>
<dbReference type="Gene3D" id="1.10.10.10">
    <property type="entry name" value="Winged helix-like DNA-binding domain superfamily/Winged helix DNA-binding domain"/>
    <property type="match status" value="1"/>
</dbReference>
<dbReference type="PANTHER" id="PTHR33164:SF95">
    <property type="entry name" value="TRANSCRIPTIONAL REGULATOR"/>
    <property type="match status" value="1"/>
</dbReference>
<dbReference type="InterPro" id="IPR023187">
    <property type="entry name" value="Tscrpt_reg_MarR-type_CS"/>
</dbReference>
<name>A0A6G9YU33_9NOCA</name>
<evidence type="ECO:0000256" key="1">
    <source>
        <dbReference type="ARBA" id="ARBA00023015"/>
    </source>
</evidence>
<accession>A0A6G9YU33</accession>
<keyword evidence="4" id="KW-1133">Transmembrane helix</keyword>
<dbReference type="InterPro" id="IPR039422">
    <property type="entry name" value="MarR/SlyA-like"/>
</dbReference>
<gene>
    <name evidence="6" type="ORF">F5544_44285</name>
</gene>
<dbReference type="PROSITE" id="PS50995">
    <property type="entry name" value="HTH_MARR_2"/>
    <property type="match status" value="1"/>
</dbReference>
<keyword evidence="2 6" id="KW-0238">DNA-binding</keyword>
<dbReference type="GO" id="GO:0003700">
    <property type="term" value="F:DNA-binding transcription factor activity"/>
    <property type="evidence" value="ECO:0007669"/>
    <property type="project" value="InterPro"/>
</dbReference>
<dbReference type="PANTHER" id="PTHR33164">
    <property type="entry name" value="TRANSCRIPTIONAL REGULATOR, MARR FAMILY"/>
    <property type="match status" value="1"/>
</dbReference>
<keyword evidence="7" id="KW-1185">Reference proteome</keyword>
<dbReference type="KEGG" id="nah:F5544_44285"/>
<dbReference type="PROSITE" id="PS01117">
    <property type="entry name" value="HTH_MARR_1"/>
    <property type="match status" value="1"/>
</dbReference>
<evidence type="ECO:0000256" key="4">
    <source>
        <dbReference type="SAM" id="Phobius"/>
    </source>
</evidence>
<keyword evidence="3" id="KW-0804">Transcription</keyword>
<keyword evidence="4" id="KW-0812">Transmembrane</keyword>
<feature type="transmembrane region" description="Helical" evidence="4">
    <location>
        <begin position="12"/>
        <end position="33"/>
    </location>
</feature>